<dbReference type="Proteomes" id="UP000617340">
    <property type="component" value="Unassembled WGS sequence"/>
</dbReference>
<evidence type="ECO:0000256" key="1">
    <source>
        <dbReference type="ARBA" id="ARBA00004651"/>
    </source>
</evidence>
<keyword evidence="6" id="KW-0406">Ion transport</keyword>
<proteinExistence type="predicted"/>
<protein>
    <recommendedName>
        <fullName evidence="13">Ionotropic glutamate receptor L-glutamate and glycine-binding domain-containing protein</fullName>
    </recommendedName>
</protein>
<evidence type="ECO:0000313" key="14">
    <source>
        <dbReference type="EMBL" id="KAF7383177.1"/>
    </source>
</evidence>
<dbReference type="Gene3D" id="3.40.190.10">
    <property type="entry name" value="Periplasmic binding protein-like II"/>
    <property type="match status" value="2"/>
</dbReference>
<dbReference type="Pfam" id="PF10613">
    <property type="entry name" value="Lig_chan-Glu_bd"/>
    <property type="match status" value="1"/>
</dbReference>
<evidence type="ECO:0000256" key="12">
    <source>
        <dbReference type="SAM" id="Phobius"/>
    </source>
</evidence>
<sequence>MANETEYSVKYLENFVKLNFSIHVVSEVEEYGECNPEEKTWSEGVAELYARRADICISNFIINSNKSNAVDFTHPVFKYKNILKLQKNPTYDYEYGNLFASDNDVQFNKKLIRFLCILKQNLTSIPDFIPEVCKNRKLALYTSDKFNSIGNVKIPCNVVPIETGHLNSFAMILSKHNPFTDLINFQLQKFIDNGMLNRLKYIFKKKSNNIIEHQPVPLISVIPLISFFLIGILLSTCILIIEKCIFVCKRKNKSMQYISISKHRRTSHTEGNFILIVSGCLDLYSQSESFIESVDLGDFL</sequence>
<evidence type="ECO:0000256" key="3">
    <source>
        <dbReference type="ARBA" id="ARBA00022475"/>
    </source>
</evidence>
<evidence type="ECO:0000256" key="5">
    <source>
        <dbReference type="ARBA" id="ARBA00022989"/>
    </source>
</evidence>
<dbReference type="AlphaFoldDB" id="A0A834MRZ0"/>
<name>A0A834MRZ0_VESGE</name>
<gene>
    <name evidence="14" type="ORF">HZH68_015026</name>
</gene>
<dbReference type="PANTHER" id="PTHR42643">
    <property type="entry name" value="IONOTROPIC RECEPTOR 20A-RELATED"/>
    <property type="match status" value="1"/>
</dbReference>
<reference evidence="14" key="1">
    <citation type="journal article" date="2020" name="G3 (Bethesda)">
        <title>High-Quality Assemblies for Three Invasive Social Wasps from the &lt;i&gt;Vespula&lt;/i&gt; Genus.</title>
        <authorList>
            <person name="Harrop T.W.R."/>
            <person name="Guhlin J."/>
            <person name="McLaughlin G.M."/>
            <person name="Permina E."/>
            <person name="Stockwell P."/>
            <person name="Gilligan J."/>
            <person name="Le Lec M.F."/>
            <person name="Gruber M.A.M."/>
            <person name="Quinn O."/>
            <person name="Lovegrove M."/>
            <person name="Duncan E.J."/>
            <person name="Remnant E.J."/>
            <person name="Van Eeckhoven J."/>
            <person name="Graham B."/>
            <person name="Knapp R.A."/>
            <person name="Langford K.W."/>
            <person name="Kronenberg Z."/>
            <person name="Press M.O."/>
            <person name="Eacker S.M."/>
            <person name="Wilson-Rankin E.E."/>
            <person name="Purcell J."/>
            <person name="Lester P.J."/>
            <person name="Dearden P.K."/>
        </authorList>
    </citation>
    <scope>NUCLEOTIDE SEQUENCE</scope>
    <source>
        <strain evidence="14">Linc-1</strain>
    </source>
</reference>
<comment type="subcellular location">
    <subcellularLocation>
        <location evidence="1">Cell membrane</location>
        <topology evidence="1">Multi-pass membrane protein</topology>
    </subcellularLocation>
</comment>
<keyword evidence="15" id="KW-1185">Reference proteome</keyword>
<dbReference type="GO" id="GO:0005886">
    <property type="term" value="C:plasma membrane"/>
    <property type="evidence" value="ECO:0007669"/>
    <property type="project" value="UniProtKB-SubCell"/>
</dbReference>
<feature type="transmembrane region" description="Helical" evidence="12">
    <location>
        <begin position="218"/>
        <end position="241"/>
    </location>
</feature>
<evidence type="ECO:0000256" key="9">
    <source>
        <dbReference type="ARBA" id="ARBA00023180"/>
    </source>
</evidence>
<keyword evidence="10" id="KW-1071">Ligand-gated ion channel</keyword>
<organism evidence="14 15">
    <name type="scientific">Vespula germanica</name>
    <name type="common">German yellow jacket</name>
    <name type="synonym">Paravespula germanica</name>
    <dbReference type="NCBI Taxonomy" id="30212"/>
    <lineage>
        <taxon>Eukaryota</taxon>
        <taxon>Metazoa</taxon>
        <taxon>Ecdysozoa</taxon>
        <taxon>Arthropoda</taxon>
        <taxon>Hexapoda</taxon>
        <taxon>Insecta</taxon>
        <taxon>Pterygota</taxon>
        <taxon>Neoptera</taxon>
        <taxon>Endopterygota</taxon>
        <taxon>Hymenoptera</taxon>
        <taxon>Apocrita</taxon>
        <taxon>Aculeata</taxon>
        <taxon>Vespoidea</taxon>
        <taxon>Vespidae</taxon>
        <taxon>Vespinae</taxon>
        <taxon>Vespula</taxon>
    </lineage>
</organism>
<comment type="caution">
    <text evidence="14">The sequence shown here is derived from an EMBL/GenBank/DDBJ whole genome shotgun (WGS) entry which is preliminary data.</text>
</comment>
<dbReference type="GO" id="GO:0015276">
    <property type="term" value="F:ligand-gated monoatomic ion channel activity"/>
    <property type="evidence" value="ECO:0007669"/>
    <property type="project" value="InterPro"/>
</dbReference>
<evidence type="ECO:0000256" key="6">
    <source>
        <dbReference type="ARBA" id="ARBA00023065"/>
    </source>
</evidence>
<evidence type="ECO:0000313" key="15">
    <source>
        <dbReference type="Proteomes" id="UP000617340"/>
    </source>
</evidence>
<dbReference type="PANTHER" id="PTHR42643:SF32">
    <property type="entry name" value="IONOTROPIC RECEPTOR 31A, ISOFORM C-RELATED"/>
    <property type="match status" value="1"/>
</dbReference>
<keyword evidence="7 12" id="KW-0472">Membrane</keyword>
<evidence type="ECO:0000256" key="10">
    <source>
        <dbReference type="ARBA" id="ARBA00023286"/>
    </source>
</evidence>
<keyword evidence="8" id="KW-0675">Receptor</keyword>
<keyword evidence="2" id="KW-0813">Transport</keyword>
<evidence type="ECO:0000256" key="11">
    <source>
        <dbReference type="ARBA" id="ARBA00023303"/>
    </source>
</evidence>
<keyword evidence="3" id="KW-1003">Cell membrane</keyword>
<accession>A0A834MRZ0</accession>
<keyword evidence="11" id="KW-0407">Ion channel</keyword>
<dbReference type="InterPro" id="IPR052192">
    <property type="entry name" value="Insect_Ionotropic_Sensory_Rcpt"/>
</dbReference>
<evidence type="ECO:0000256" key="7">
    <source>
        <dbReference type="ARBA" id="ARBA00023136"/>
    </source>
</evidence>
<keyword evidence="4 12" id="KW-0812">Transmembrane</keyword>
<dbReference type="EMBL" id="JACSDZ010000019">
    <property type="protein sequence ID" value="KAF7383177.1"/>
    <property type="molecule type" value="Genomic_DNA"/>
</dbReference>
<dbReference type="InterPro" id="IPR019594">
    <property type="entry name" value="Glu/Gly-bd"/>
</dbReference>
<keyword evidence="5 12" id="KW-1133">Transmembrane helix</keyword>
<evidence type="ECO:0000256" key="8">
    <source>
        <dbReference type="ARBA" id="ARBA00023170"/>
    </source>
</evidence>
<evidence type="ECO:0000256" key="4">
    <source>
        <dbReference type="ARBA" id="ARBA00022692"/>
    </source>
</evidence>
<dbReference type="SUPFAM" id="SSF53850">
    <property type="entry name" value="Periplasmic binding protein-like II"/>
    <property type="match status" value="1"/>
</dbReference>
<evidence type="ECO:0000259" key="13">
    <source>
        <dbReference type="Pfam" id="PF10613"/>
    </source>
</evidence>
<keyword evidence="9" id="KW-0325">Glycoprotein</keyword>
<feature type="domain" description="Ionotropic glutamate receptor L-glutamate and glycine-binding" evidence="13">
    <location>
        <begin position="10"/>
        <end position="79"/>
    </location>
</feature>
<evidence type="ECO:0000256" key="2">
    <source>
        <dbReference type="ARBA" id="ARBA00022448"/>
    </source>
</evidence>